<dbReference type="AlphaFoldDB" id="A0A933I9U1"/>
<keyword evidence="2" id="KW-0288">FMN</keyword>
<keyword evidence="1" id="KW-0285">Flavoprotein</keyword>
<comment type="caution">
    <text evidence="4">The sequence shown here is derived from an EMBL/GenBank/DDBJ whole genome shotgun (WGS) entry which is preliminary data.</text>
</comment>
<evidence type="ECO:0000313" key="4">
    <source>
        <dbReference type="EMBL" id="MBI4727136.1"/>
    </source>
</evidence>
<dbReference type="InterPro" id="IPR013785">
    <property type="entry name" value="Aldolase_TIM"/>
</dbReference>
<evidence type="ECO:0000256" key="2">
    <source>
        <dbReference type="ARBA" id="ARBA00022643"/>
    </source>
</evidence>
<proteinExistence type="predicted"/>
<keyword evidence="4" id="KW-0503">Monooxygenase</keyword>
<sequence>MKPIHIGDLVVSLPLVQGGMGVGISLSGLAAAVANEGGVGTIATAGIGMFEPDFANNYLEANIRALKKEIRKARTMTKGVLGVNIMVALSNYADLAKAAVEEEIDIIFSGAGLPFDLPKFLTPDSKTKLVPIVSSGRAAAIIAKKWLDRYNYQPDAIVVEGPLAGGHLGFKIEHLDDPNYSLKKLIPEVIEALKPFVEKYQNPIPVIAGGGIYTGQDIREIMELGADGAQMGTRFVTTDECDASDAFKQAYLDSKKEDVVIIKSPVGMPGRAIRNQFLDDVIKGEKKPFKCPHQCIITCDFKNTPYCIALALINAQQGLMKDGFAFAGANAFRNNCIISVKETIQALVKEFGESIGQAAGSKTSETPAA</sequence>
<evidence type="ECO:0000256" key="3">
    <source>
        <dbReference type="ARBA" id="ARBA00023002"/>
    </source>
</evidence>
<accession>A0A933I9U1</accession>
<dbReference type="Gene3D" id="3.20.20.70">
    <property type="entry name" value="Aldolase class I"/>
    <property type="match status" value="1"/>
</dbReference>
<dbReference type="EMBL" id="JACQXR010000104">
    <property type="protein sequence ID" value="MBI4727136.1"/>
    <property type="molecule type" value="Genomic_DNA"/>
</dbReference>
<gene>
    <name evidence="4" type="ORF">HY768_07940</name>
</gene>
<name>A0A933I9U1_UNCT6</name>
<reference evidence="4" key="1">
    <citation type="submission" date="2020-07" db="EMBL/GenBank/DDBJ databases">
        <title>Huge and variable diversity of episymbiotic CPR bacteria and DPANN archaea in groundwater ecosystems.</title>
        <authorList>
            <person name="He C.Y."/>
            <person name="Keren R."/>
            <person name="Whittaker M."/>
            <person name="Farag I.F."/>
            <person name="Doudna J."/>
            <person name="Cate J.H.D."/>
            <person name="Banfield J.F."/>
        </authorList>
    </citation>
    <scope>NUCLEOTIDE SEQUENCE</scope>
    <source>
        <strain evidence="4">NC_groundwater_1520_Pr4_B-0.1um_53_5</strain>
    </source>
</reference>
<dbReference type="PANTHER" id="PTHR32332:SF18">
    <property type="entry name" value="2-NITROPROPANE DIOXYGENASE"/>
    <property type="match status" value="1"/>
</dbReference>
<dbReference type="Proteomes" id="UP000736328">
    <property type="component" value="Unassembled WGS sequence"/>
</dbReference>
<dbReference type="InterPro" id="IPR004136">
    <property type="entry name" value="NMO"/>
</dbReference>
<dbReference type="SUPFAM" id="SSF51412">
    <property type="entry name" value="Inosine monophosphate dehydrogenase (IMPDH)"/>
    <property type="match status" value="1"/>
</dbReference>
<dbReference type="CDD" id="cd04730">
    <property type="entry name" value="NPD_like"/>
    <property type="match status" value="1"/>
</dbReference>
<dbReference type="GO" id="GO:0018580">
    <property type="term" value="F:nitronate monooxygenase activity"/>
    <property type="evidence" value="ECO:0007669"/>
    <property type="project" value="InterPro"/>
</dbReference>
<protein>
    <submittedName>
        <fullName evidence="4">Nitronate monooxygenase</fullName>
    </submittedName>
</protein>
<evidence type="ECO:0000313" key="5">
    <source>
        <dbReference type="Proteomes" id="UP000736328"/>
    </source>
</evidence>
<dbReference type="Pfam" id="PF03060">
    <property type="entry name" value="NMO"/>
    <property type="match status" value="2"/>
</dbReference>
<keyword evidence="3" id="KW-0560">Oxidoreductase</keyword>
<organism evidence="4 5">
    <name type="scientific">candidate division TA06 bacterium</name>
    <dbReference type="NCBI Taxonomy" id="2250710"/>
    <lineage>
        <taxon>Bacteria</taxon>
        <taxon>Bacteria division TA06</taxon>
    </lineage>
</organism>
<dbReference type="PANTHER" id="PTHR32332">
    <property type="entry name" value="2-NITROPROPANE DIOXYGENASE"/>
    <property type="match status" value="1"/>
</dbReference>
<evidence type="ECO:0000256" key="1">
    <source>
        <dbReference type="ARBA" id="ARBA00022630"/>
    </source>
</evidence>